<gene>
    <name evidence="1" type="ORF">SAMN05660923_00642</name>
</gene>
<dbReference type="Proteomes" id="UP000198828">
    <property type="component" value="Unassembled WGS sequence"/>
</dbReference>
<protein>
    <recommendedName>
        <fullName evidence="3">MatE protein</fullName>
    </recommendedName>
</protein>
<dbReference type="OrthoDB" id="3243277at2"/>
<evidence type="ECO:0000313" key="2">
    <source>
        <dbReference type="Proteomes" id="UP000198828"/>
    </source>
</evidence>
<dbReference type="EMBL" id="FNNG01000002">
    <property type="protein sequence ID" value="SDW39550.1"/>
    <property type="molecule type" value="Genomic_DNA"/>
</dbReference>
<accession>A0A1H2T6U3</accession>
<reference evidence="1 2" key="1">
    <citation type="submission" date="2016-10" db="EMBL/GenBank/DDBJ databases">
        <authorList>
            <person name="de Groot N.N."/>
        </authorList>
    </citation>
    <scope>NUCLEOTIDE SEQUENCE [LARGE SCALE GENOMIC DNA]</scope>
    <source>
        <strain evidence="1 2">DSM 23310</strain>
    </source>
</reference>
<organism evidence="1 2">
    <name type="scientific">Tepidimicrobium xylanilyticum</name>
    <dbReference type="NCBI Taxonomy" id="1123352"/>
    <lineage>
        <taxon>Bacteria</taxon>
        <taxon>Bacillati</taxon>
        <taxon>Bacillota</taxon>
        <taxon>Tissierellia</taxon>
        <taxon>Tissierellales</taxon>
        <taxon>Tepidimicrobiaceae</taxon>
        <taxon>Tepidimicrobium</taxon>
    </lineage>
</organism>
<evidence type="ECO:0000313" key="1">
    <source>
        <dbReference type="EMBL" id="SDW39550.1"/>
    </source>
</evidence>
<proteinExistence type="predicted"/>
<dbReference type="RefSeq" id="WP_093750811.1">
    <property type="nucleotide sequence ID" value="NZ_FNNG01000002.1"/>
</dbReference>
<name>A0A1H2T6U3_9FIRM</name>
<keyword evidence="2" id="KW-1185">Reference proteome</keyword>
<dbReference type="AlphaFoldDB" id="A0A1H2T6U3"/>
<sequence length="66" mass="7168">MAISIEVTALLGFPGTYILSNEVVNTVGKNKDEKKVILDEILPKMLIAGFMTITISSVILAKFNVN</sequence>
<evidence type="ECO:0008006" key="3">
    <source>
        <dbReference type="Google" id="ProtNLM"/>
    </source>
</evidence>